<reference evidence="3 4" key="1">
    <citation type="submission" date="2024-09" db="EMBL/GenBank/DDBJ databases">
        <title>Chromosome-scale assembly of Riccia sorocarpa.</title>
        <authorList>
            <person name="Paukszto L."/>
        </authorList>
    </citation>
    <scope>NUCLEOTIDE SEQUENCE [LARGE SCALE GENOMIC DNA]</scope>
    <source>
        <strain evidence="3">LP-2024</strain>
        <tissue evidence="3">Aerial parts of the thallus</tissue>
    </source>
</reference>
<feature type="region of interest" description="Disordered" evidence="2">
    <location>
        <begin position="16"/>
        <end position="116"/>
    </location>
</feature>
<gene>
    <name evidence="3" type="ORF">R1sor_004244</name>
</gene>
<accession>A0ABD3H3Y7</accession>
<evidence type="ECO:0000313" key="3">
    <source>
        <dbReference type="EMBL" id="KAL3686222.1"/>
    </source>
</evidence>
<dbReference type="Pfam" id="PF02519">
    <property type="entry name" value="Auxin_inducible"/>
    <property type="match status" value="1"/>
</dbReference>
<name>A0ABD3H3Y7_9MARC</name>
<dbReference type="AlphaFoldDB" id="A0ABD3H3Y7"/>
<feature type="compositionally biased region" description="Polar residues" evidence="2">
    <location>
        <begin position="55"/>
        <end position="77"/>
    </location>
</feature>
<comment type="caution">
    <text evidence="3">The sequence shown here is derived from an EMBL/GenBank/DDBJ whole genome shotgun (WGS) entry which is preliminary data.</text>
</comment>
<keyword evidence="4" id="KW-1185">Reference proteome</keyword>
<evidence type="ECO:0000313" key="4">
    <source>
        <dbReference type="Proteomes" id="UP001633002"/>
    </source>
</evidence>
<dbReference type="EMBL" id="JBJQOH010000006">
    <property type="protein sequence ID" value="KAL3686222.1"/>
    <property type="molecule type" value="Genomic_DNA"/>
</dbReference>
<sequence length="363" mass="40090">MLTLVHKLNLSSLVIDSDADSPRGRSASGADSPRGRNNLESPRGRNIDSPRGKSFSWSFVTRSTGSSPGRNNTVDGFSTTSQSSADSISESRSSTSSSTSTFRGSDSSLASPRSVLSSPRSKLIRSLFSSGKSPKARKPALLDKMPFGKRSEYLTVYVGVRIEQSEKFVVSRRLLDHPLIRVLMQCSEDEFGEDYTDYHKRGLAIVCDPALFVEVVKAVDDEMCGVGPEKNVLGGKPRLSKKTGEIYFKFRKNWNKESVSLLSKIERGLLAESIIFLPFANSCIDDVEIGEEFADVLIARACDDVDTMLLRRDLFNFIEDDPRIVRWQILHLRLISNGAIVGNLYKAFVDSETSGKGSEPREA</sequence>
<evidence type="ECO:0000256" key="1">
    <source>
        <dbReference type="ARBA" id="ARBA00006974"/>
    </source>
</evidence>
<evidence type="ECO:0000256" key="2">
    <source>
        <dbReference type="SAM" id="MobiDB-lite"/>
    </source>
</evidence>
<organism evidence="3 4">
    <name type="scientific">Riccia sorocarpa</name>
    <dbReference type="NCBI Taxonomy" id="122646"/>
    <lineage>
        <taxon>Eukaryota</taxon>
        <taxon>Viridiplantae</taxon>
        <taxon>Streptophyta</taxon>
        <taxon>Embryophyta</taxon>
        <taxon>Marchantiophyta</taxon>
        <taxon>Marchantiopsida</taxon>
        <taxon>Marchantiidae</taxon>
        <taxon>Marchantiales</taxon>
        <taxon>Ricciaceae</taxon>
        <taxon>Riccia</taxon>
    </lineage>
</organism>
<feature type="compositionally biased region" description="Low complexity" evidence="2">
    <location>
        <begin position="78"/>
        <end position="116"/>
    </location>
</feature>
<protein>
    <submittedName>
        <fullName evidence="3">Uncharacterized protein</fullName>
    </submittedName>
</protein>
<dbReference type="Proteomes" id="UP001633002">
    <property type="component" value="Unassembled WGS sequence"/>
</dbReference>
<dbReference type="InterPro" id="IPR003676">
    <property type="entry name" value="SAUR_fam"/>
</dbReference>
<comment type="similarity">
    <text evidence="1">Belongs to the ARG7 family.</text>
</comment>
<feature type="compositionally biased region" description="Basic and acidic residues" evidence="2">
    <location>
        <begin position="42"/>
        <end position="51"/>
    </location>
</feature>
<proteinExistence type="inferred from homology"/>